<evidence type="ECO:0000313" key="2">
    <source>
        <dbReference type="Proteomes" id="UP000006911"/>
    </source>
</evidence>
<organism evidence="1 2">
    <name type="scientific">Tuber melanosporum (strain Mel28)</name>
    <name type="common">Perigord black truffle</name>
    <dbReference type="NCBI Taxonomy" id="656061"/>
    <lineage>
        <taxon>Eukaryota</taxon>
        <taxon>Fungi</taxon>
        <taxon>Dikarya</taxon>
        <taxon>Ascomycota</taxon>
        <taxon>Pezizomycotina</taxon>
        <taxon>Pezizomycetes</taxon>
        <taxon>Pezizales</taxon>
        <taxon>Tuberaceae</taxon>
        <taxon>Tuber</taxon>
    </lineage>
</organism>
<name>D5GHE9_TUBMM</name>
<dbReference type="KEGG" id="tml:GSTUM_00007897001"/>
<dbReference type="AlphaFoldDB" id="D5GHE9"/>
<dbReference type="HOGENOM" id="CLU_2759647_0_0_1"/>
<accession>D5GHE9</accession>
<dbReference type="InParanoid" id="D5GHE9"/>
<keyword evidence="2" id="KW-1185">Reference proteome</keyword>
<dbReference type="EMBL" id="FN430318">
    <property type="protein sequence ID" value="CAZ83942.1"/>
    <property type="molecule type" value="Genomic_DNA"/>
</dbReference>
<proteinExistence type="predicted"/>
<reference evidence="1 2" key="1">
    <citation type="journal article" date="2010" name="Nature">
        <title>Perigord black truffle genome uncovers evolutionary origins and mechanisms of symbiosis.</title>
        <authorList>
            <person name="Martin F."/>
            <person name="Kohler A."/>
            <person name="Murat C."/>
            <person name="Balestrini R."/>
            <person name="Coutinho P.M."/>
            <person name="Jaillon O."/>
            <person name="Montanini B."/>
            <person name="Morin E."/>
            <person name="Noel B."/>
            <person name="Percudani R."/>
            <person name="Porcel B."/>
            <person name="Rubini A."/>
            <person name="Amicucci A."/>
            <person name="Amselem J."/>
            <person name="Anthouard V."/>
            <person name="Arcioni S."/>
            <person name="Artiguenave F."/>
            <person name="Aury J.M."/>
            <person name="Ballario P."/>
            <person name="Bolchi A."/>
            <person name="Brenna A."/>
            <person name="Brun A."/>
            <person name="Buee M."/>
            <person name="Cantarel B."/>
            <person name="Chevalier G."/>
            <person name="Couloux A."/>
            <person name="Da Silva C."/>
            <person name="Denoeud F."/>
            <person name="Duplessis S."/>
            <person name="Ghignone S."/>
            <person name="Hilselberger B."/>
            <person name="Iotti M."/>
            <person name="Marcais B."/>
            <person name="Mello A."/>
            <person name="Miranda M."/>
            <person name="Pacioni G."/>
            <person name="Quesneville H."/>
            <person name="Riccioni C."/>
            <person name="Ruotolo R."/>
            <person name="Splivallo R."/>
            <person name="Stocchi V."/>
            <person name="Tisserant E."/>
            <person name="Viscomi A.R."/>
            <person name="Zambonelli A."/>
            <person name="Zampieri E."/>
            <person name="Henrissat B."/>
            <person name="Lebrun M.H."/>
            <person name="Paolocci F."/>
            <person name="Bonfante P."/>
            <person name="Ottonello S."/>
            <person name="Wincker P."/>
        </authorList>
    </citation>
    <scope>NUCLEOTIDE SEQUENCE [LARGE SCALE GENOMIC DNA]</scope>
    <source>
        <strain evidence="1 2">Mel28</strain>
    </source>
</reference>
<protein>
    <submittedName>
        <fullName evidence="1">(Perigord truffle) hypothetical protein</fullName>
    </submittedName>
</protein>
<sequence length="70" mass="8184">MEGIGKSLLERGDVNPNMPDTRWYRTRFTGRSGGHRRNSGGYWSERMLLPTQRKMRTIAIFVGCWGRPWV</sequence>
<dbReference type="Proteomes" id="UP000006911">
    <property type="component" value="Unassembled WGS sequence"/>
</dbReference>
<evidence type="ECO:0000313" key="1">
    <source>
        <dbReference type="EMBL" id="CAZ83942.1"/>
    </source>
</evidence>
<gene>
    <name evidence="1" type="ORF">GSTUM_00007897001</name>
</gene>